<keyword evidence="3" id="KW-0804">Transcription</keyword>
<evidence type="ECO:0000256" key="2">
    <source>
        <dbReference type="ARBA" id="ARBA00023125"/>
    </source>
</evidence>
<evidence type="ECO:0000259" key="4">
    <source>
        <dbReference type="PROSITE" id="PS50943"/>
    </source>
</evidence>
<evidence type="ECO:0000313" key="6">
    <source>
        <dbReference type="Proteomes" id="UP000501939"/>
    </source>
</evidence>
<dbReference type="PROSITE" id="PS50943">
    <property type="entry name" value="HTH_CROC1"/>
    <property type="match status" value="1"/>
</dbReference>
<accession>A0A6G8S103</accession>
<dbReference type="Proteomes" id="UP000501939">
    <property type="component" value="Chromosome"/>
</dbReference>
<protein>
    <submittedName>
        <fullName evidence="5">Helix-turn-helix transcriptional regulator</fullName>
    </submittedName>
</protein>
<evidence type="ECO:0000256" key="1">
    <source>
        <dbReference type="ARBA" id="ARBA00023015"/>
    </source>
</evidence>
<dbReference type="InterPro" id="IPR010982">
    <property type="entry name" value="Lambda_DNA-bd_dom_sf"/>
</dbReference>
<dbReference type="SMART" id="SM00530">
    <property type="entry name" value="HTH_XRE"/>
    <property type="match status" value="1"/>
</dbReference>
<dbReference type="PANTHER" id="PTHR40661">
    <property type="match status" value="1"/>
</dbReference>
<evidence type="ECO:0000313" key="5">
    <source>
        <dbReference type="EMBL" id="QIO07770.1"/>
    </source>
</evidence>
<dbReference type="Gene3D" id="1.10.260.40">
    <property type="entry name" value="lambda repressor-like DNA-binding domains"/>
    <property type="match status" value="1"/>
</dbReference>
<dbReference type="PANTHER" id="PTHR40661:SF1">
    <property type="entry name" value="HTH CRO_C1-TYPE DOMAIN-CONTAINING PROTEIN"/>
    <property type="match status" value="1"/>
</dbReference>
<reference evidence="5 6" key="1">
    <citation type="submission" date="2020-03" db="EMBL/GenBank/DDBJ databases">
        <authorList>
            <person name="Zhu W."/>
        </authorList>
    </citation>
    <scope>NUCLEOTIDE SEQUENCE [LARGE SCALE GENOMIC DNA]</scope>
    <source>
        <strain evidence="5 6">185</strain>
    </source>
</reference>
<dbReference type="SUPFAM" id="SSF47413">
    <property type="entry name" value="lambda repressor-like DNA-binding domains"/>
    <property type="match status" value="1"/>
</dbReference>
<keyword evidence="2" id="KW-0238">DNA-binding</keyword>
<sequence length="141" mass="15468">MSHQDEDLFSEGAKRIKQLIKDKNLKPTDIVNALGVSKETVSKWVQESATPNAQSLIELAKLLSVTERWIAESKIPKKTEPESKAVVVPEDKAGVLLKQASPDQLIAELKSRYAALNLKAEIKVTVEPIAGGFVSKEGFED</sequence>
<dbReference type="InterPro" id="IPR001387">
    <property type="entry name" value="Cro/C1-type_HTH"/>
</dbReference>
<gene>
    <name evidence="5" type="ORF">G8D99_01135</name>
</gene>
<keyword evidence="6" id="KW-1185">Reference proteome</keyword>
<dbReference type="KEGG" id="alj:G8D99_01135"/>
<name>A0A6G8S103_9GAMM</name>
<dbReference type="Pfam" id="PF01381">
    <property type="entry name" value="HTH_3"/>
    <property type="match status" value="1"/>
</dbReference>
<proteinExistence type="predicted"/>
<organism evidence="5 6">
    <name type="scientific">Acinetobacter lanii</name>
    <dbReference type="NCBI Taxonomy" id="2715163"/>
    <lineage>
        <taxon>Bacteria</taxon>
        <taxon>Pseudomonadati</taxon>
        <taxon>Pseudomonadota</taxon>
        <taxon>Gammaproteobacteria</taxon>
        <taxon>Moraxellales</taxon>
        <taxon>Moraxellaceae</taxon>
        <taxon>Acinetobacter</taxon>
    </lineage>
</organism>
<dbReference type="CDD" id="cd00093">
    <property type="entry name" value="HTH_XRE"/>
    <property type="match status" value="1"/>
</dbReference>
<evidence type="ECO:0000256" key="3">
    <source>
        <dbReference type="ARBA" id="ARBA00023163"/>
    </source>
</evidence>
<dbReference type="RefSeq" id="WP_166321847.1">
    <property type="nucleotide sequence ID" value="NZ_CP049916.1"/>
</dbReference>
<dbReference type="EMBL" id="CP049916">
    <property type="protein sequence ID" value="QIO07770.1"/>
    <property type="molecule type" value="Genomic_DNA"/>
</dbReference>
<dbReference type="GO" id="GO:0003677">
    <property type="term" value="F:DNA binding"/>
    <property type="evidence" value="ECO:0007669"/>
    <property type="project" value="UniProtKB-KW"/>
</dbReference>
<feature type="domain" description="HTH cro/C1-type" evidence="4">
    <location>
        <begin position="16"/>
        <end position="70"/>
    </location>
</feature>
<dbReference type="AlphaFoldDB" id="A0A6G8S103"/>
<keyword evidence="1" id="KW-0805">Transcription regulation</keyword>